<dbReference type="PANTHER" id="PTHR10812:SF17">
    <property type="entry name" value="TRANSCRIPTION FACTOR AP-2, ISOFORM D"/>
    <property type="match status" value="1"/>
</dbReference>
<reference evidence="10" key="3">
    <citation type="submission" date="2015-06" db="UniProtKB">
        <authorList>
            <consortium name="EnsemblMetazoa"/>
        </authorList>
    </citation>
    <scope>IDENTIFICATION</scope>
</reference>
<dbReference type="EMBL" id="AMQN01000049">
    <property type="status" value="NOT_ANNOTATED_CDS"/>
    <property type="molecule type" value="Genomic_DNA"/>
</dbReference>
<feature type="domain" description="Transcription factor AP-2 C-terminal" evidence="8">
    <location>
        <begin position="8"/>
        <end position="201"/>
    </location>
</feature>
<keyword evidence="4" id="KW-0238">DNA-binding</keyword>
<dbReference type="EMBL" id="KB291798">
    <property type="protein sequence ID" value="ELU18879.1"/>
    <property type="molecule type" value="Genomic_DNA"/>
</dbReference>
<evidence type="ECO:0000256" key="4">
    <source>
        <dbReference type="ARBA" id="ARBA00023125"/>
    </source>
</evidence>
<proteinExistence type="inferred from homology"/>
<keyword evidence="3" id="KW-0805">Transcription regulation</keyword>
<reference evidence="11" key="1">
    <citation type="submission" date="2012-12" db="EMBL/GenBank/DDBJ databases">
        <authorList>
            <person name="Hellsten U."/>
            <person name="Grimwood J."/>
            <person name="Chapman J.A."/>
            <person name="Shapiro H."/>
            <person name="Aerts A."/>
            <person name="Otillar R.P."/>
            <person name="Terry A.Y."/>
            <person name="Boore J.L."/>
            <person name="Simakov O."/>
            <person name="Marletaz F."/>
            <person name="Cho S.-J."/>
            <person name="Edsinger-Gonzales E."/>
            <person name="Havlak P."/>
            <person name="Kuo D.-H."/>
            <person name="Larsson T."/>
            <person name="Lv J."/>
            <person name="Arendt D."/>
            <person name="Savage R."/>
            <person name="Osoegawa K."/>
            <person name="de Jong P."/>
            <person name="Lindberg D.R."/>
            <person name="Seaver E.C."/>
            <person name="Weisblat D.A."/>
            <person name="Putnam N.H."/>
            <person name="Grigoriev I.V."/>
            <person name="Rokhsar D.S."/>
        </authorList>
    </citation>
    <scope>NUCLEOTIDE SEQUENCE</scope>
    <source>
        <strain evidence="11">I ESC-2004</strain>
    </source>
</reference>
<evidence type="ECO:0000256" key="3">
    <source>
        <dbReference type="ARBA" id="ARBA00023015"/>
    </source>
</evidence>
<organism evidence="9">
    <name type="scientific">Capitella teleta</name>
    <name type="common">Polychaete worm</name>
    <dbReference type="NCBI Taxonomy" id="283909"/>
    <lineage>
        <taxon>Eukaryota</taxon>
        <taxon>Metazoa</taxon>
        <taxon>Spiralia</taxon>
        <taxon>Lophotrochozoa</taxon>
        <taxon>Annelida</taxon>
        <taxon>Polychaeta</taxon>
        <taxon>Sedentaria</taxon>
        <taxon>Scolecida</taxon>
        <taxon>Capitellidae</taxon>
        <taxon>Capitella</taxon>
    </lineage>
</organism>
<dbReference type="EnsemblMetazoa" id="CapteT180182">
    <property type="protein sequence ID" value="CapteP180182"/>
    <property type="gene ID" value="CapteG180182"/>
</dbReference>
<dbReference type="OMA" id="MEPLEMQ"/>
<evidence type="ECO:0000313" key="11">
    <source>
        <dbReference type="Proteomes" id="UP000014760"/>
    </source>
</evidence>
<comment type="subcellular location">
    <subcellularLocation>
        <location evidence="1">Nucleus</location>
    </subcellularLocation>
</comment>
<dbReference type="InterPro" id="IPR013854">
    <property type="entry name" value="TF_AP2_C"/>
</dbReference>
<dbReference type="HOGENOM" id="CLU_035175_0_0_1"/>
<evidence type="ECO:0000259" key="8">
    <source>
        <dbReference type="Pfam" id="PF03299"/>
    </source>
</evidence>
<dbReference type="Proteomes" id="UP000014760">
    <property type="component" value="Unassembled WGS sequence"/>
</dbReference>
<evidence type="ECO:0000256" key="2">
    <source>
        <dbReference type="ARBA" id="ARBA00007770"/>
    </source>
</evidence>
<evidence type="ECO:0000256" key="1">
    <source>
        <dbReference type="ARBA" id="ARBA00004123"/>
    </source>
</evidence>
<evidence type="ECO:0000256" key="5">
    <source>
        <dbReference type="ARBA" id="ARBA00023163"/>
    </source>
</evidence>
<accession>N1PBD8</accession>
<keyword evidence="6" id="KW-0539">Nucleus</keyword>
<evidence type="ECO:0000313" key="10">
    <source>
        <dbReference type="EnsemblMetazoa" id="CapteP180182"/>
    </source>
</evidence>
<dbReference type="GO" id="GO:0042127">
    <property type="term" value="P:regulation of cell population proliferation"/>
    <property type="evidence" value="ECO:0007669"/>
    <property type="project" value="TreeGrafter"/>
</dbReference>
<dbReference type="OrthoDB" id="6252992at2759"/>
<reference evidence="9 11" key="2">
    <citation type="journal article" date="2013" name="Nature">
        <title>Insights into bilaterian evolution from three spiralian genomes.</title>
        <authorList>
            <person name="Simakov O."/>
            <person name="Marletaz F."/>
            <person name="Cho S.J."/>
            <person name="Edsinger-Gonzales E."/>
            <person name="Havlak P."/>
            <person name="Hellsten U."/>
            <person name="Kuo D.H."/>
            <person name="Larsson T."/>
            <person name="Lv J."/>
            <person name="Arendt D."/>
            <person name="Savage R."/>
            <person name="Osoegawa K."/>
            <person name="de Jong P."/>
            <person name="Grimwood J."/>
            <person name="Chapman J.A."/>
            <person name="Shapiro H."/>
            <person name="Aerts A."/>
            <person name="Otillar R.P."/>
            <person name="Terry A.Y."/>
            <person name="Boore J.L."/>
            <person name="Grigoriev I.V."/>
            <person name="Lindberg D.R."/>
            <person name="Seaver E.C."/>
            <person name="Weisblat D.A."/>
            <person name="Putnam N.H."/>
            <person name="Rokhsar D.S."/>
        </authorList>
    </citation>
    <scope>NUCLEOTIDE SEQUENCE</scope>
    <source>
        <strain evidence="9 11">I ESC-2004</strain>
    </source>
</reference>
<feature type="compositionally biased region" description="Basic and acidic residues" evidence="7">
    <location>
        <begin position="230"/>
        <end position="239"/>
    </location>
</feature>
<dbReference type="GO" id="GO:0000981">
    <property type="term" value="F:DNA-binding transcription factor activity, RNA polymerase II-specific"/>
    <property type="evidence" value="ECO:0007669"/>
    <property type="project" value="TreeGrafter"/>
</dbReference>
<dbReference type="InterPro" id="IPR004979">
    <property type="entry name" value="TF_AP2"/>
</dbReference>
<evidence type="ECO:0000256" key="6">
    <source>
        <dbReference type="ARBA" id="ARBA00023242"/>
    </source>
</evidence>
<sequence length="239" mass="25981">MTAPTDVFCSVPGRLSLLSSTSKYKVTVAEVQRRLSPPECLNASLLGGVLRRAKSKNGGRALRDKLEKIGLSLPAGRRKAASVTLLTSLVEGEAVRLARDFSYLCETEFPARQTAEYMARQHSDPAELPHRKQMILSAKAMIKEVIDLFNQDRSPLGNTRPQPILDPTMQRNLTHFSLITHGFGTPALVASLTSVQNCLTEFLKYIDKNFPNSGGPGSGSATLDVGSKGAKGDIKDDRK</sequence>
<evidence type="ECO:0000256" key="7">
    <source>
        <dbReference type="SAM" id="MobiDB-lite"/>
    </source>
</evidence>
<comment type="similarity">
    <text evidence="2">Belongs to the AP-2 family.</text>
</comment>
<dbReference type="GO" id="GO:0000977">
    <property type="term" value="F:RNA polymerase II transcription regulatory region sequence-specific DNA binding"/>
    <property type="evidence" value="ECO:0007669"/>
    <property type="project" value="TreeGrafter"/>
</dbReference>
<dbReference type="Pfam" id="PF03299">
    <property type="entry name" value="TF_AP-2"/>
    <property type="match status" value="1"/>
</dbReference>
<dbReference type="PRINTS" id="PR01748">
    <property type="entry name" value="AP2TNSCPFCT"/>
</dbReference>
<gene>
    <name evidence="9" type="ORF">CAPTEDRAFT_180182</name>
</gene>
<feature type="region of interest" description="Disordered" evidence="7">
    <location>
        <begin position="214"/>
        <end position="239"/>
    </location>
</feature>
<dbReference type="AlphaFoldDB" id="N1PBD8"/>
<name>N1PBD8_CAPTE</name>
<evidence type="ECO:0000313" key="9">
    <source>
        <dbReference type="EMBL" id="ELU18879.1"/>
    </source>
</evidence>
<dbReference type="GO" id="GO:0005634">
    <property type="term" value="C:nucleus"/>
    <property type="evidence" value="ECO:0007669"/>
    <property type="project" value="UniProtKB-SubCell"/>
</dbReference>
<dbReference type="PANTHER" id="PTHR10812">
    <property type="entry name" value="TRANSCRIPTION FACTOR AP-2"/>
    <property type="match status" value="1"/>
</dbReference>
<protein>
    <recommendedName>
        <fullName evidence="8">Transcription factor AP-2 C-terminal domain-containing protein</fullName>
    </recommendedName>
</protein>
<keyword evidence="11" id="KW-1185">Reference proteome</keyword>
<dbReference type="STRING" id="283909.N1PBD8"/>
<keyword evidence="5" id="KW-0804">Transcription</keyword>